<proteinExistence type="predicted"/>
<evidence type="ECO:0000313" key="2">
    <source>
        <dbReference type="Proteomes" id="UP001364156"/>
    </source>
</evidence>
<organism evidence="1 2">
    <name type="scientific">Roseovarius phycicola</name>
    <dbReference type="NCBI Taxonomy" id="3080976"/>
    <lineage>
        <taxon>Bacteria</taxon>
        <taxon>Pseudomonadati</taxon>
        <taxon>Pseudomonadota</taxon>
        <taxon>Alphaproteobacteria</taxon>
        <taxon>Rhodobacterales</taxon>
        <taxon>Roseobacteraceae</taxon>
        <taxon>Roseovarius</taxon>
    </lineage>
</organism>
<name>A0ABZ2HM01_9RHOB</name>
<keyword evidence="2" id="KW-1185">Reference proteome</keyword>
<accession>A0ABZ2HM01</accession>
<dbReference type="Proteomes" id="UP001364156">
    <property type="component" value="Chromosome"/>
</dbReference>
<evidence type="ECO:0000313" key="1">
    <source>
        <dbReference type="EMBL" id="WWR47824.1"/>
    </source>
</evidence>
<gene>
    <name evidence="1" type="ORF">RZ517_06535</name>
</gene>
<sequence>MVTAELKALREKLVINEFRKYQSDGLDAEGAYLKSKQLGLDFGQRMRMLTQVYGLSLAEYKVLAVRLDTSLTINEYQEQLLPDLEEAMKQAHNDHETRRD</sequence>
<reference evidence="1 2" key="1">
    <citation type="submission" date="2023-10" db="EMBL/GenBank/DDBJ databases">
        <title>Roseovarius strain S88 nov., isolated from a marine algae.</title>
        <authorList>
            <person name="Lee M.W."/>
            <person name="Lee J.K."/>
            <person name="Kim J.M."/>
            <person name="Choi D.G."/>
            <person name="Baek J.H."/>
            <person name="Bayburt H."/>
            <person name="Jung J.J."/>
            <person name="Han D.M."/>
            <person name="Jeon C.O."/>
        </authorList>
    </citation>
    <scope>NUCLEOTIDE SEQUENCE [LARGE SCALE GENOMIC DNA]</scope>
    <source>
        <strain evidence="1 2">S88</strain>
    </source>
</reference>
<dbReference type="EMBL" id="CP146069">
    <property type="protein sequence ID" value="WWR47824.1"/>
    <property type="molecule type" value="Genomic_DNA"/>
</dbReference>
<protein>
    <submittedName>
        <fullName evidence="1">Uncharacterized protein</fullName>
    </submittedName>
</protein>